<organism evidence="16 17">
    <name type="scientific">Wallemia mellicola</name>
    <dbReference type="NCBI Taxonomy" id="1708541"/>
    <lineage>
        <taxon>Eukaryota</taxon>
        <taxon>Fungi</taxon>
        <taxon>Dikarya</taxon>
        <taxon>Basidiomycota</taxon>
        <taxon>Wallemiomycotina</taxon>
        <taxon>Wallemiomycetes</taxon>
        <taxon>Wallemiales</taxon>
        <taxon>Wallemiaceae</taxon>
        <taxon>Wallemia</taxon>
    </lineage>
</organism>
<feature type="domain" description="CCR4-Not complex component Not N-terminal" evidence="14">
    <location>
        <begin position="3"/>
        <end position="232"/>
    </location>
</feature>
<keyword evidence="8 10" id="KW-0804">Transcription</keyword>
<protein>
    <recommendedName>
        <fullName evidence="10">General negative regulator of transcription subunit</fullName>
    </recommendedName>
</protein>
<comment type="caution">
    <text evidence="16">The sequence shown here is derived from an EMBL/GenBank/DDBJ whole genome shotgun (WGS) entry which is preliminary data.</text>
</comment>
<feature type="transmembrane region" description="Helical" evidence="13">
    <location>
        <begin position="586"/>
        <end position="604"/>
    </location>
</feature>
<evidence type="ECO:0000256" key="1">
    <source>
        <dbReference type="ARBA" id="ARBA00004123"/>
    </source>
</evidence>
<gene>
    <name evidence="16" type="ORF">E3Q10_03827</name>
</gene>
<feature type="compositionally biased region" description="Polar residues" evidence="12">
    <location>
        <begin position="149"/>
        <end position="164"/>
    </location>
</feature>
<feature type="region of interest" description="Disordered" evidence="12">
    <location>
        <begin position="148"/>
        <end position="169"/>
    </location>
</feature>
<keyword evidence="4 10" id="KW-0963">Cytoplasm</keyword>
<dbReference type="AlphaFoldDB" id="A0A4T0PD94"/>
<dbReference type="GO" id="GO:0030015">
    <property type="term" value="C:CCR4-NOT core complex"/>
    <property type="evidence" value="ECO:0007669"/>
    <property type="project" value="UniProtKB-UniRule"/>
</dbReference>
<keyword evidence="11" id="KW-0175">Coiled coil</keyword>
<name>A0A4T0PD94_9BASI</name>
<keyword evidence="7 10" id="KW-0805">Transcription regulation</keyword>
<evidence type="ECO:0000256" key="4">
    <source>
        <dbReference type="ARBA" id="ARBA00022490"/>
    </source>
</evidence>
<feature type="domain" description="NOT2/NOT3/NOT5 C-terminal" evidence="15">
    <location>
        <begin position="444"/>
        <end position="543"/>
    </location>
</feature>
<dbReference type="Proteomes" id="UP000305647">
    <property type="component" value="Unassembled WGS sequence"/>
</dbReference>
<dbReference type="InterPro" id="IPR038635">
    <property type="entry name" value="CCR4-NOT_su2/3/5_C_sf"/>
</dbReference>
<evidence type="ECO:0000256" key="7">
    <source>
        <dbReference type="ARBA" id="ARBA00023015"/>
    </source>
</evidence>
<evidence type="ECO:0000313" key="17">
    <source>
        <dbReference type="Proteomes" id="UP000305647"/>
    </source>
</evidence>
<evidence type="ECO:0000256" key="9">
    <source>
        <dbReference type="ARBA" id="ARBA00023242"/>
    </source>
</evidence>
<keyword evidence="9 10" id="KW-0539">Nucleus</keyword>
<dbReference type="GO" id="GO:0005634">
    <property type="term" value="C:nucleus"/>
    <property type="evidence" value="ECO:0007669"/>
    <property type="project" value="UniProtKB-SubCell"/>
</dbReference>
<proteinExistence type="inferred from homology"/>
<dbReference type="EMBL" id="SPRO01000060">
    <property type="protein sequence ID" value="TIC25195.1"/>
    <property type="molecule type" value="Genomic_DNA"/>
</dbReference>
<evidence type="ECO:0000259" key="14">
    <source>
        <dbReference type="Pfam" id="PF04065"/>
    </source>
</evidence>
<evidence type="ECO:0000256" key="6">
    <source>
        <dbReference type="ARBA" id="ARBA00022553"/>
    </source>
</evidence>
<evidence type="ECO:0000256" key="12">
    <source>
        <dbReference type="SAM" id="MobiDB-lite"/>
    </source>
</evidence>
<dbReference type="GO" id="GO:0000932">
    <property type="term" value="C:P-body"/>
    <property type="evidence" value="ECO:0007669"/>
    <property type="project" value="UniProtKB-UniRule"/>
</dbReference>
<feature type="compositionally biased region" description="Polar residues" evidence="12">
    <location>
        <begin position="376"/>
        <end position="392"/>
    </location>
</feature>
<dbReference type="InterPro" id="IPR040168">
    <property type="entry name" value="Not2/3/5"/>
</dbReference>
<dbReference type="PANTHER" id="PTHR23326">
    <property type="entry name" value="CCR4 NOT-RELATED"/>
    <property type="match status" value="1"/>
</dbReference>
<dbReference type="GO" id="GO:0000289">
    <property type="term" value="P:nuclear-transcribed mRNA poly(A) tail shortening"/>
    <property type="evidence" value="ECO:0007669"/>
    <property type="project" value="UniProtKB-ARBA"/>
</dbReference>
<keyword evidence="13" id="KW-1133">Transmembrane helix</keyword>
<reference evidence="16 17" key="1">
    <citation type="submission" date="2019-03" db="EMBL/GenBank/DDBJ databases">
        <title>Sequencing 25 genomes of Wallemia mellicola.</title>
        <authorList>
            <person name="Gostincar C."/>
        </authorList>
    </citation>
    <scope>NUCLEOTIDE SEQUENCE [LARGE SCALE GENOMIC DNA]</scope>
    <source>
        <strain evidence="16 17">EXF-8738</strain>
    </source>
</reference>
<keyword evidence="10" id="KW-0010">Activator</keyword>
<evidence type="ECO:0000256" key="3">
    <source>
        <dbReference type="ARBA" id="ARBA00007682"/>
    </source>
</evidence>
<evidence type="ECO:0000256" key="8">
    <source>
        <dbReference type="ARBA" id="ARBA00023163"/>
    </source>
</evidence>
<dbReference type="InterPro" id="IPR012270">
    <property type="entry name" value="CCR4-NOT_su3/5"/>
</dbReference>
<dbReference type="Pfam" id="PF04153">
    <property type="entry name" value="NOT2_3_5_C"/>
    <property type="match status" value="1"/>
</dbReference>
<evidence type="ECO:0000259" key="15">
    <source>
        <dbReference type="Pfam" id="PF04153"/>
    </source>
</evidence>
<keyword evidence="6" id="KW-0597">Phosphoprotein</keyword>
<keyword evidence="13" id="KW-0812">Transmembrane</keyword>
<feature type="region of interest" description="Disordered" evidence="12">
    <location>
        <begin position="343"/>
        <end position="407"/>
    </location>
</feature>
<dbReference type="GO" id="GO:0006355">
    <property type="term" value="P:regulation of DNA-templated transcription"/>
    <property type="evidence" value="ECO:0007669"/>
    <property type="project" value="InterPro"/>
</dbReference>
<comment type="function">
    <text evidence="10">Acts as component of the CCR4-NOT core complex, which in the nucleus seems to be a general transcription factor, and in the cytoplasm the major mRNA deadenylase involved in mRNA turnover. The NOT protein subcomplex negatively regulates the basal and activated transcription of many genes. Preferentially affects TC-type TATA element-dependent transcription. Could directly or indirectly inhibit component(s) of the general transcription machinery.</text>
</comment>
<feature type="compositionally biased region" description="Low complexity" evidence="12">
    <location>
        <begin position="318"/>
        <end position="327"/>
    </location>
</feature>
<evidence type="ECO:0000256" key="13">
    <source>
        <dbReference type="SAM" id="Phobius"/>
    </source>
</evidence>
<feature type="compositionally biased region" description="Polar residues" evidence="12">
    <location>
        <begin position="243"/>
        <end position="260"/>
    </location>
</feature>
<evidence type="ECO:0000313" key="16">
    <source>
        <dbReference type="EMBL" id="TIC25195.1"/>
    </source>
</evidence>
<dbReference type="Gene3D" id="2.30.30.1020">
    <property type="entry name" value="CCR4-NOT complex subunit 2/3/5, C-terminal domain"/>
    <property type="match status" value="1"/>
</dbReference>
<feature type="region of interest" description="Disordered" evidence="12">
    <location>
        <begin position="242"/>
        <end position="330"/>
    </location>
</feature>
<comment type="subcellular location">
    <subcellularLocation>
        <location evidence="2 10">Cytoplasm</location>
    </subcellularLocation>
    <subcellularLocation>
        <location evidence="1 10">Nucleus</location>
    </subcellularLocation>
</comment>
<feature type="coiled-coil region" evidence="11">
    <location>
        <begin position="21"/>
        <end position="60"/>
    </location>
</feature>
<evidence type="ECO:0000256" key="5">
    <source>
        <dbReference type="ARBA" id="ARBA00022491"/>
    </source>
</evidence>
<keyword evidence="13" id="KW-0472">Membrane</keyword>
<dbReference type="InterPro" id="IPR007207">
    <property type="entry name" value="Not_N"/>
</dbReference>
<dbReference type="PIRSF" id="PIRSF005290">
    <property type="entry name" value="NOT_su_3_5"/>
    <property type="match status" value="1"/>
</dbReference>
<sequence length="661" mass="75365">MAQRKLLTEVDRTLKKVSEGVELFESMYEKLQTSNNQTQKEKLEVDLKTQIKKLQRMRDSIKTWISSSDIKDKSELMSSRKLIETQMERFKACEKEIKTKAFSKEGLIAATRLDPKDQIKQECSNWLGHFVDELSRQIETAEAEIEQLSGATSKRSKKSNATQERVSELEQLNERRNWHISRLELTMRLLENDQLSVEQINNIKDDIQYFVESNGEEEFEEDEGIYDELNLDEEEQMYGMGTANAQPNDEQASSHDSISVTDEPVQPPSKPSKKSSIDEDSLTPKKTKKPSITSPDSSNNGAIPAPNFNQPPVAKSTASPAAQQAKPVPAPPTIKYATAAANAVANTASSAPVDDEHIEEQPRESQDQLESVEVDGSQQEDGQSIPPTQVQRSESEEQSQTSTASAKGLPYVLSDLAASFENAKQKSRSNSPNRLHQALESTMSGVPEPSDADRPRYYVPKNLWTSPSYYPQVPKKDLEHSNLFSRLETDTLFYIFYYMQGTYQQYLAARELKKQSWRFHKQYLTWFQRHSEPNQITDDYEQGMITRRLAAARINNTLSKSVYSSSICRNYSSDASRRHKAVYREIYPAMIRIGVVAMIVYYGLQVSWSYLYKQRLEIELEKQVKELENKVDDRYYGNSKLDALAEAPKSTISQLRSWIGL</sequence>
<dbReference type="InterPro" id="IPR007282">
    <property type="entry name" value="NOT2/3/5_C"/>
</dbReference>
<dbReference type="Pfam" id="PF04065">
    <property type="entry name" value="Not3"/>
    <property type="match status" value="1"/>
</dbReference>
<evidence type="ECO:0000256" key="10">
    <source>
        <dbReference type="PIRNR" id="PIRNR005290"/>
    </source>
</evidence>
<evidence type="ECO:0000256" key="11">
    <source>
        <dbReference type="SAM" id="Coils"/>
    </source>
</evidence>
<comment type="similarity">
    <text evidence="3 10">Belongs to the CNOT2/3/5 family.</text>
</comment>
<accession>A0A4T0PD94</accession>
<keyword evidence="5 10" id="KW-0678">Repressor</keyword>
<evidence type="ECO:0000256" key="2">
    <source>
        <dbReference type="ARBA" id="ARBA00004496"/>
    </source>
</evidence>